<dbReference type="InterPro" id="IPR029676">
    <property type="entry name" value="CFAP221"/>
</dbReference>
<feature type="region of interest" description="Disordered" evidence="1">
    <location>
        <begin position="567"/>
        <end position="588"/>
    </location>
</feature>
<feature type="compositionally biased region" description="Polar residues" evidence="1">
    <location>
        <begin position="637"/>
        <end position="691"/>
    </location>
</feature>
<dbReference type="InterPro" id="IPR013783">
    <property type="entry name" value="Ig-like_fold"/>
</dbReference>
<dbReference type="EMBL" id="HG711117">
    <property type="protein sequence ID" value="CDJ48420.1"/>
    <property type="molecule type" value="Genomic_DNA"/>
</dbReference>
<organism evidence="2 3">
    <name type="scientific">Eimeria brunetti</name>
    <dbReference type="NCBI Taxonomy" id="51314"/>
    <lineage>
        <taxon>Eukaryota</taxon>
        <taxon>Sar</taxon>
        <taxon>Alveolata</taxon>
        <taxon>Apicomplexa</taxon>
        <taxon>Conoidasida</taxon>
        <taxon>Coccidia</taxon>
        <taxon>Eucoccidiorida</taxon>
        <taxon>Eimeriorina</taxon>
        <taxon>Eimeriidae</taxon>
        <taxon>Eimeria</taxon>
    </lineage>
</organism>
<evidence type="ECO:0000313" key="3">
    <source>
        <dbReference type="Proteomes" id="UP000030750"/>
    </source>
</evidence>
<dbReference type="PANTHER" id="PTHR46500">
    <property type="entry name" value="CILIA- AND FLAGELLA-ASSOCIATED PROTEIN 221"/>
    <property type="match status" value="1"/>
</dbReference>
<evidence type="ECO:0008006" key="4">
    <source>
        <dbReference type="Google" id="ProtNLM"/>
    </source>
</evidence>
<gene>
    <name evidence="2" type="ORF">EBH_0020340</name>
</gene>
<feature type="region of interest" description="Disordered" evidence="1">
    <location>
        <begin position="1"/>
        <end position="21"/>
    </location>
</feature>
<dbReference type="OrthoDB" id="346014at2759"/>
<evidence type="ECO:0000256" key="1">
    <source>
        <dbReference type="SAM" id="MobiDB-lite"/>
    </source>
</evidence>
<accession>U6LKX7</accession>
<dbReference type="AlphaFoldDB" id="U6LKX7"/>
<keyword evidence="3" id="KW-1185">Reference proteome</keyword>
<dbReference type="GO" id="GO:0044458">
    <property type="term" value="P:motile cilium assembly"/>
    <property type="evidence" value="ECO:0007669"/>
    <property type="project" value="TreeGrafter"/>
</dbReference>
<sequence>MAMPSSDSDGPPQIPDEEDPTKFGFVQKTCFNVKNNAGSQNRHSTPPQRETSFACARGAQSFIPPQREPAEGTTCNFYKRGIKLSSSNNDEELCLAFPVEDDNCVLKATPERLEFQLDLTDPYTLEAVKPLKQEIVLQNVSNHVVSFVVLPPSSKAFSLSCPRKKSFLSAGMQQRMQISFCPDVCAPQSDYIKVVVSVRSTGDATAAYNRKLSNKSRRSQDALLVKRIHLRGLVHCRASEKNLDAISNPGARGQDKEEFMPFSIVSRLDFGPTKVGSVQQRRLVLPAALWEPVEFTVNLTKKTNVFSAKPLKGIIGARDPVTLWLQFAPSLLAEYTEDLLVFLGHNSTPYQVRLTGNGVPLQSAEEGTSGRRKGCTVQDSPAQLGPYQVSEREKSSTAMAAAEINPSQHPGESADCKVGESNKLKQMNPETCMEISPEACSTNFTEDRIPHACIPHRLRCPSRRLECPAKAANCSMAATNIAKRSDSSKYGEGAISKQYLDERWAELVAVLRAQKVGMHTVKGASLPSDTAVQKVQLKRAEDVQRMLRFLQIQDRNRTSCTFVGAPVAPSRATTHNNPDSTPGSAERGTVLRQQWRSELAIRLQQAASAVVLRARMARRLEAIRSWIRSHSLREETNQTGLQDKQHQNSQPNCLSSSQHMQESNNEKQYQQGISDHTGTPQQCGTSASGLSQAQGNAAQAVQNGADALTNAKSGDAPQGLQKQDSQSFTEDNRWKVKLVPPKLLLSPDSNGDWECQSIPGPEFWGKETLNVAELFTCMQHNAPLSPLSKRDADVYRLKEEDVITCTGGLEVTDTDLLQSLLEATPPLIDDKPWVRCPPSSPDDPRASVVMRSRSQGDSGTLENVTLLPPEDPNNLATVAWRFIAPAAAYSSACMQLPPIVETDLLHVFLQAATQAKANHTAKNILPPFAEIPPLRCNVLDLTTVEAGALWPPGHHQRSILPSLSNFDEQGDDKKGESAGIDALEASAEKDAHELAFKECVDRAEVLRRDSKILKNIWGLVRCEQLELLSTINKMLPQEFHIPHL</sequence>
<dbReference type="VEuPathDB" id="ToxoDB:EBH_0020340"/>
<feature type="compositionally biased region" description="Low complexity" evidence="1">
    <location>
        <begin position="692"/>
        <end position="707"/>
    </location>
</feature>
<dbReference type="Proteomes" id="UP000030750">
    <property type="component" value="Unassembled WGS sequence"/>
</dbReference>
<feature type="compositionally biased region" description="Polar residues" evidence="1">
    <location>
        <begin position="571"/>
        <end position="583"/>
    </location>
</feature>
<feature type="region of interest" description="Disordered" evidence="1">
    <location>
        <begin position="634"/>
        <end position="733"/>
    </location>
</feature>
<reference evidence="2" key="1">
    <citation type="submission" date="2013-10" db="EMBL/GenBank/DDBJ databases">
        <title>Genomic analysis of the causative agents of coccidiosis in chickens.</title>
        <authorList>
            <person name="Reid A.J."/>
            <person name="Blake D."/>
            <person name="Billington K."/>
            <person name="Browne H."/>
            <person name="Dunn M."/>
            <person name="Hung S."/>
            <person name="Kawahara F."/>
            <person name="Miranda-Saavedra D."/>
            <person name="Mourier T."/>
            <person name="Nagra H."/>
            <person name="Otto T.D."/>
            <person name="Rawlings N."/>
            <person name="Sanchez A."/>
            <person name="Sanders M."/>
            <person name="Subramaniam C."/>
            <person name="Tay Y."/>
            <person name="Dear P."/>
            <person name="Doerig C."/>
            <person name="Gruber A."/>
            <person name="Parkinson J."/>
            <person name="Shirley M."/>
            <person name="Wan K.L."/>
            <person name="Berriman M."/>
            <person name="Tomley F."/>
            <person name="Pain A."/>
        </authorList>
    </citation>
    <scope>NUCLEOTIDE SEQUENCE [LARGE SCALE GENOMIC DNA]</scope>
    <source>
        <strain evidence="2">Houghton</strain>
    </source>
</reference>
<protein>
    <recommendedName>
        <fullName evidence="4">Abnormal spindle-like microcephaly-associated protein ASH domain-containing protein</fullName>
    </recommendedName>
</protein>
<proteinExistence type="predicted"/>
<dbReference type="Gene3D" id="2.60.40.10">
    <property type="entry name" value="Immunoglobulins"/>
    <property type="match status" value="1"/>
</dbReference>
<name>U6LKX7_9EIME</name>
<dbReference type="GO" id="GO:0097729">
    <property type="term" value="C:9+2 motile cilium"/>
    <property type="evidence" value="ECO:0007669"/>
    <property type="project" value="TreeGrafter"/>
</dbReference>
<feature type="region of interest" description="Disordered" evidence="1">
    <location>
        <begin position="362"/>
        <end position="382"/>
    </location>
</feature>
<dbReference type="PANTHER" id="PTHR46500:SF1">
    <property type="entry name" value="CILIA- AND FLAGELLA-ASSOCIATED PROTEIN 221"/>
    <property type="match status" value="1"/>
</dbReference>
<evidence type="ECO:0000313" key="2">
    <source>
        <dbReference type="EMBL" id="CDJ48420.1"/>
    </source>
</evidence>
<reference evidence="2" key="2">
    <citation type="submission" date="2013-10" db="EMBL/GenBank/DDBJ databases">
        <authorList>
            <person name="Aslett M."/>
        </authorList>
    </citation>
    <scope>NUCLEOTIDE SEQUENCE [LARGE SCALE GENOMIC DNA]</scope>
    <source>
        <strain evidence="2">Houghton</strain>
    </source>
</reference>
<dbReference type="GO" id="GO:0003341">
    <property type="term" value="P:cilium movement"/>
    <property type="evidence" value="ECO:0007669"/>
    <property type="project" value="InterPro"/>
</dbReference>
<feature type="compositionally biased region" description="Polar residues" evidence="1">
    <location>
        <begin position="720"/>
        <end position="729"/>
    </location>
</feature>